<dbReference type="InterPro" id="IPR036444">
    <property type="entry name" value="PLipase_A2_dom_sf"/>
</dbReference>
<dbReference type="InterPro" id="IPR008451">
    <property type="entry name" value="Chromadorea_ALT"/>
</dbReference>
<evidence type="ECO:0000256" key="1">
    <source>
        <dbReference type="SAM" id="SignalP"/>
    </source>
</evidence>
<dbReference type="GO" id="GO:0050482">
    <property type="term" value="P:arachidonate secretion"/>
    <property type="evidence" value="ECO:0007669"/>
    <property type="project" value="InterPro"/>
</dbReference>
<evidence type="ECO:0000313" key="2">
    <source>
        <dbReference type="Proteomes" id="UP000046393"/>
    </source>
</evidence>
<organism evidence="2 3">
    <name type="scientific">Syphacia muris</name>
    <dbReference type="NCBI Taxonomy" id="451379"/>
    <lineage>
        <taxon>Eukaryota</taxon>
        <taxon>Metazoa</taxon>
        <taxon>Ecdysozoa</taxon>
        <taxon>Nematoda</taxon>
        <taxon>Chromadorea</taxon>
        <taxon>Rhabditida</taxon>
        <taxon>Spirurina</taxon>
        <taxon>Oxyuridomorpha</taxon>
        <taxon>Oxyuroidea</taxon>
        <taxon>Oxyuridae</taxon>
        <taxon>Syphacia</taxon>
    </lineage>
</organism>
<dbReference type="GO" id="GO:0006644">
    <property type="term" value="P:phospholipid metabolic process"/>
    <property type="evidence" value="ECO:0007669"/>
    <property type="project" value="InterPro"/>
</dbReference>
<dbReference type="WBParaSite" id="SMUV_0000844001-mRNA-1">
    <property type="protein sequence ID" value="SMUV_0000844001-mRNA-1"/>
    <property type="gene ID" value="SMUV_0000844001"/>
</dbReference>
<dbReference type="AlphaFoldDB" id="A0A0N5AUB0"/>
<dbReference type="Proteomes" id="UP000046393">
    <property type="component" value="Unplaced"/>
</dbReference>
<keyword evidence="1" id="KW-0732">Signal</keyword>
<accession>A0A0N5AUB0</accession>
<dbReference type="SUPFAM" id="SSF48619">
    <property type="entry name" value="Phospholipase A2, PLA2"/>
    <property type="match status" value="1"/>
</dbReference>
<dbReference type="Pfam" id="PF05535">
    <property type="entry name" value="Chromadorea_ALT"/>
    <property type="match status" value="1"/>
</dbReference>
<evidence type="ECO:0000313" key="3">
    <source>
        <dbReference type="WBParaSite" id="SMUV_0000844001-mRNA-1"/>
    </source>
</evidence>
<dbReference type="GO" id="GO:0004623">
    <property type="term" value="F:phospholipase A2 activity"/>
    <property type="evidence" value="ECO:0007669"/>
    <property type="project" value="InterPro"/>
</dbReference>
<name>A0A0N5AUB0_9BILA</name>
<feature type="signal peptide" evidence="1">
    <location>
        <begin position="1"/>
        <end position="21"/>
    </location>
</feature>
<proteinExistence type="predicted"/>
<reference evidence="3" key="1">
    <citation type="submission" date="2017-02" db="UniProtKB">
        <authorList>
            <consortium name="WormBaseParasite"/>
        </authorList>
    </citation>
    <scope>IDENTIFICATION</scope>
</reference>
<keyword evidence="2" id="KW-1185">Reference proteome</keyword>
<dbReference type="STRING" id="451379.A0A0N5AUB0"/>
<protein>
    <submittedName>
        <fullName evidence="3">Secreted protein</fullName>
    </submittedName>
</protein>
<sequence>MLKLPVTATVTILLSINLSRGFESVTYKAWYTPSSRYTHLLTPTEKNFAKKFAEYGAYDEKESYEYDDFYATEHNVQFPAVLPRTFYLTPPSPTAVHLDCQQTLNPNSDCYGAPYVPSDGIPQPCNEHADCYMMREPISWCRIVPAYSWTKTDTVNPSRAISNNLSYNFRKEGCHCDKKLQTCVVNRINQVGKKEYTFCRPMQNWFCPPSYEMFPLKKKSRKT</sequence>
<feature type="chain" id="PRO_5005893538" evidence="1">
    <location>
        <begin position="22"/>
        <end position="223"/>
    </location>
</feature>